<evidence type="ECO:0000259" key="1">
    <source>
        <dbReference type="Pfam" id="PF26374"/>
    </source>
</evidence>
<name>A0A1M5JJX5_9BACT</name>
<proteinExistence type="predicted"/>
<sequence>MKKIILTFLIFLPFVCYSKDSKSHPCLYVSNDDKSVIIKKIQNEEWAGKVWQRIRGGIDVYVDRHQNDPQWILSRIAMYWKEGERFTQCYLKNEVWDYGTGNAPVPTLRLPGMRKWNDYNNVPLDERIPYNETGDMMGLSRSNPTAKPVLVPYKESGHMIRGNNKEILSLAEKAAFVYWITGEDKYAEFASDIYWKCILGIYYMNPPLDPEKSSKGVGGYEPGGILGYYDYEQIHDDLQVYLTGIYDLLFDYLVEHPDRQSSVIGKDVVSISSEVFKRFIDIGLVRGGRTGNWNVNGFDLILRSMLVLENNTYYADGKGMDYYLPFYTTNTTEYHDALPDILKVYDPVTGLWPEAPGYASGTIGSLVNLALPIYRSGINTIADYPMIQKAALANLNWLDVRGNLVVFGDMRGGPLSYNTFERLLTYYTWVNDLENAKKVASIIRKGIDSGQYSRTQTDWVGLCLNQPLPETDSTMLPYNRVVYSPVHRHLIMKNRNDEQNGLMFTLYGGENGKHLSPNGLAMQLYGKGWALAPDAAAYESYWSKDAKYHQSATGSNTILPGYTAGEIVVNAMDPFVASDEFTNKNTISESYSFADVSADEKRRLVAMVRTSPITGYYIDIFRSDQPNNDYLYHNLGNEMKLYDIKGNRIQQEESVNDLDTVYNAAYSYFANIKKSMHTGDFRAVWDITTVFPAIKMEMWMIGQKNRTIYTMDAPPTTLLNNITPGDVNKSPQPTPSLIVRQNNNNAKDNPFIGVFEPYNEGQRSVQKVSEMAAQGDFISLLVESKDSRQYICSSINEKTHSPIKGISFKGIFGIVSVNKKGFEALYLGKGYTISYGKYIIESLSGDASAELRADNGIYYYSSDKPVKITINNKVQEMPAGYNVKLSGF</sequence>
<dbReference type="EMBL" id="FQUC01000025">
    <property type="protein sequence ID" value="SHG40872.1"/>
    <property type="molecule type" value="Genomic_DNA"/>
</dbReference>
<protein>
    <recommendedName>
        <fullName evidence="1">Endo-acting ulvan lyase C-terminal domain-containing protein</fullName>
    </recommendedName>
</protein>
<dbReference type="OrthoDB" id="8732671at2"/>
<keyword evidence="3" id="KW-1185">Reference proteome</keyword>
<evidence type="ECO:0000313" key="3">
    <source>
        <dbReference type="Proteomes" id="UP000184480"/>
    </source>
</evidence>
<dbReference type="InterPro" id="IPR008929">
    <property type="entry name" value="Chondroitin_lyas"/>
</dbReference>
<dbReference type="Gene3D" id="2.70.98.70">
    <property type="match status" value="1"/>
</dbReference>
<dbReference type="Gene3D" id="1.50.10.100">
    <property type="entry name" value="Chondroitin AC/alginate lyase"/>
    <property type="match status" value="1"/>
</dbReference>
<evidence type="ECO:0000313" key="2">
    <source>
        <dbReference type="EMBL" id="SHG40872.1"/>
    </source>
</evidence>
<dbReference type="RefSeq" id="WP_062184792.1">
    <property type="nucleotide sequence ID" value="NZ_BBXL01000031.1"/>
</dbReference>
<dbReference type="Pfam" id="PF26374">
    <property type="entry name" value="Ulvan_lyaseC"/>
    <property type="match status" value="1"/>
</dbReference>
<dbReference type="STRING" id="1346286.SAMN05444362_1259"/>
<dbReference type="AlphaFoldDB" id="A0A1M5JJX5"/>
<dbReference type="InterPro" id="IPR058848">
    <property type="entry name" value="Ulvan_lyase_C"/>
</dbReference>
<gene>
    <name evidence="2" type="ORF">SAMN05444362_1259</name>
</gene>
<organism evidence="2 3">
    <name type="scientific">Dysgonomonas macrotermitis</name>
    <dbReference type="NCBI Taxonomy" id="1346286"/>
    <lineage>
        <taxon>Bacteria</taxon>
        <taxon>Pseudomonadati</taxon>
        <taxon>Bacteroidota</taxon>
        <taxon>Bacteroidia</taxon>
        <taxon>Bacteroidales</taxon>
        <taxon>Dysgonomonadaceae</taxon>
        <taxon>Dysgonomonas</taxon>
    </lineage>
</organism>
<feature type="domain" description="Endo-acting ulvan lyase C-terminal" evidence="1">
    <location>
        <begin position="765"/>
        <end position="848"/>
    </location>
</feature>
<dbReference type="Proteomes" id="UP000184480">
    <property type="component" value="Unassembled WGS sequence"/>
</dbReference>
<reference evidence="3" key="1">
    <citation type="submission" date="2016-11" db="EMBL/GenBank/DDBJ databases">
        <authorList>
            <person name="Varghese N."/>
            <person name="Submissions S."/>
        </authorList>
    </citation>
    <scope>NUCLEOTIDE SEQUENCE [LARGE SCALE GENOMIC DNA]</scope>
    <source>
        <strain evidence="3">DSM 27370</strain>
    </source>
</reference>
<dbReference type="SUPFAM" id="SSF48230">
    <property type="entry name" value="Chondroitin AC/alginate lyase"/>
    <property type="match status" value="1"/>
</dbReference>
<accession>A0A1M5JJX5</accession>